<dbReference type="EMBL" id="CP046172">
    <property type="protein sequence ID" value="QIS14078.1"/>
    <property type="molecule type" value="Genomic_DNA"/>
</dbReference>
<evidence type="ECO:0000256" key="9">
    <source>
        <dbReference type="SAM" id="Phobius"/>
    </source>
</evidence>
<dbReference type="Pfam" id="PF01032">
    <property type="entry name" value="FecCD"/>
    <property type="match status" value="1"/>
</dbReference>
<evidence type="ECO:0000313" key="11">
    <source>
        <dbReference type="Proteomes" id="UP000503540"/>
    </source>
</evidence>
<dbReference type="SUPFAM" id="SSF81345">
    <property type="entry name" value="ABC transporter involved in vitamin B12 uptake, BtuC"/>
    <property type="match status" value="1"/>
</dbReference>
<dbReference type="GO" id="GO:0005886">
    <property type="term" value="C:plasma membrane"/>
    <property type="evidence" value="ECO:0007669"/>
    <property type="project" value="UniProtKB-SubCell"/>
</dbReference>
<evidence type="ECO:0000256" key="1">
    <source>
        <dbReference type="ARBA" id="ARBA00004651"/>
    </source>
</evidence>
<evidence type="ECO:0000256" key="3">
    <source>
        <dbReference type="ARBA" id="ARBA00022448"/>
    </source>
</evidence>
<dbReference type="InterPro" id="IPR037294">
    <property type="entry name" value="ABC_BtuC-like"/>
</dbReference>
<organism evidence="10 11">
    <name type="scientific">Nocardia arthritidis</name>
    <dbReference type="NCBI Taxonomy" id="228602"/>
    <lineage>
        <taxon>Bacteria</taxon>
        <taxon>Bacillati</taxon>
        <taxon>Actinomycetota</taxon>
        <taxon>Actinomycetes</taxon>
        <taxon>Mycobacteriales</taxon>
        <taxon>Nocardiaceae</taxon>
        <taxon>Nocardia</taxon>
    </lineage>
</organism>
<feature type="transmembrane region" description="Helical" evidence="9">
    <location>
        <begin position="282"/>
        <end position="302"/>
    </location>
</feature>
<comment type="similarity">
    <text evidence="2">Belongs to the binding-protein-dependent transport system permease family. FecCD subfamily.</text>
</comment>
<feature type="region of interest" description="Disordered" evidence="8">
    <location>
        <begin position="1"/>
        <end position="83"/>
    </location>
</feature>
<feature type="transmembrane region" description="Helical" evidence="9">
    <location>
        <begin position="210"/>
        <end position="229"/>
    </location>
</feature>
<evidence type="ECO:0000313" key="10">
    <source>
        <dbReference type="EMBL" id="QIS14078.1"/>
    </source>
</evidence>
<sequence length="426" mass="43111">MCAGRAGIAAGRRYRRADSIAPHGDRGRYRDRADGGAGTDRTGDPGAGGPNGVTAPHDDPAAAPRTSDAPHTSDAPISRITALRRRPVSTQGNAVRRPRVLRRYAAVAVCIALPLVAIWALTLGDIPIPVPDAAAAALGRGAPGDVLVVQQWRAPRVLAALVVGAALALSGALLQALLRNPLAAPDVLGVTDAAALCLVLATVAGLPAVALPPAAFAGALLAAGALVLLTHRRGLAEETTVLVGIGLHAVFAAATLFLVVRFPVEVAQQTVRWTVGTLYASAWPQAGIGLAVLAVLTPVALLLTRRLAVLQLGVDLATGLGLSVRRTRLAVTAVAVALAAVAVAIGGPVSFVALAVPQAARRLAGPLGVHTLLLSAGLGALVVLAADIAAQHAFAVVLPVGAITATVGAPIFLWLLLRSPRRRGAK</sequence>
<keyword evidence="11" id="KW-1185">Reference proteome</keyword>
<feature type="compositionally biased region" description="Basic and acidic residues" evidence="8">
    <location>
        <begin position="23"/>
        <end position="34"/>
    </location>
</feature>
<reference evidence="10 11" key="1">
    <citation type="journal article" date="2019" name="ACS Chem. Biol.">
        <title>Identification and Mobilization of a Cryptic Antibiotic Biosynthesis Gene Locus from a Human-Pathogenic Nocardia Isolate.</title>
        <authorList>
            <person name="Herisse M."/>
            <person name="Ishida K."/>
            <person name="Porter J.L."/>
            <person name="Howden B."/>
            <person name="Hertweck C."/>
            <person name="Stinear T.P."/>
            <person name="Pidot S.J."/>
        </authorList>
    </citation>
    <scope>NUCLEOTIDE SEQUENCE [LARGE SCALE GENOMIC DNA]</scope>
    <source>
        <strain evidence="10 11">AUSMDU00012717</strain>
    </source>
</reference>
<dbReference type="PANTHER" id="PTHR30472:SF24">
    <property type="entry name" value="FERRIC ENTEROBACTIN TRANSPORT SYSTEM PERMEASE PROTEIN FEPG"/>
    <property type="match status" value="1"/>
</dbReference>
<keyword evidence="7 9" id="KW-0472">Membrane</keyword>
<gene>
    <name evidence="10" type="ORF">F5544_31180</name>
</gene>
<feature type="transmembrane region" description="Helical" evidence="9">
    <location>
        <begin position="104"/>
        <end position="122"/>
    </location>
</feature>
<feature type="transmembrane region" description="Helical" evidence="9">
    <location>
        <begin position="187"/>
        <end position="204"/>
    </location>
</feature>
<dbReference type="Proteomes" id="UP000503540">
    <property type="component" value="Chromosome"/>
</dbReference>
<dbReference type="InterPro" id="IPR000522">
    <property type="entry name" value="ABC_transptr_permease_BtuC"/>
</dbReference>
<keyword evidence="3" id="KW-0813">Transport</keyword>
<evidence type="ECO:0000256" key="5">
    <source>
        <dbReference type="ARBA" id="ARBA00022692"/>
    </source>
</evidence>
<keyword evidence="5 9" id="KW-0812">Transmembrane</keyword>
<feature type="transmembrane region" description="Helical" evidence="9">
    <location>
        <begin position="241"/>
        <end position="262"/>
    </location>
</feature>
<evidence type="ECO:0000256" key="4">
    <source>
        <dbReference type="ARBA" id="ARBA00022475"/>
    </source>
</evidence>
<dbReference type="GO" id="GO:0033214">
    <property type="term" value="P:siderophore-iron import into cell"/>
    <property type="evidence" value="ECO:0007669"/>
    <property type="project" value="TreeGrafter"/>
</dbReference>
<name>A0A6G9YLJ7_9NOCA</name>
<dbReference type="AlphaFoldDB" id="A0A6G9YLJ7"/>
<dbReference type="GO" id="GO:0022857">
    <property type="term" value="F:transmembrane transporter activity"/>
    <property type="evidence" value="ECO:0007669"/>
    <property type="project" value="InterPro"/>
</dbReference>
<comment type="subcellular location">
    <subcellularLocation>
        <location evidence="1">Cell membrane</location>
        <topology evidence="1">Multi-pass membrane protein</topology>
    </subcellularLocation>
</comment>
<feature type="transmembrane region" description="Helical" evidence="9">
    <location>
        <begin position="307"/>
        <end position="324"/>
    </location>
</feature>
<dbReference type="CDD" id="cd06550">
    <property type="entry name" value="TM_ABC_iron-siderophores_like"/>
    <property type="match status" value="1"/>
</dbReference>
<dbReference type="KEGG" id="nah:F5544_31180"/>
<proteinExistence type="inferred from homology"/>
<feature type="transmembrane region" description="Helical" evidence="9">
    <location>
        <begin position="157"/>
        <end position="178"/>
    </location>
</feature>
<keyword evidence="4" id="KW-1003">Cell membrane</keyword>
<evidence type="ECO:0000256" key="2">
    <source>
        <dbReference type="ARBA" id="ARBA00007935"/>
    </source>
</evidence>
<keyword evidence="6 9" id="KW-1133">Transmembrane helix</keyword>
<feature type="transmembrane region" description="Helical" evidence="9">
    <location>
        <begin position="330"/>
        <end position="355"/>
    </location>
</feature>
<feature type="transmembrane region" description="Helical" evidence="9">
    <location>
        <begin position="392"/>
        <end position="417"/>
    </location>
</feature>
<feature type="compositionally biased region" description="Low complexity" evidence="8">
    <location>
        <begin position="1"/>
        <end position="11"/>
    </location>
</feature>
<evidence type="ECO:0000256" key="6">
    <source>
        <dbReference type="ARBA" id="ARBA00022989"/>
    </source>
</evidence>
<dbReference type="PANTHER" id="PTHR30472">
    <property type="entry name" value="FERRIC ENTEROBACTIN TRANSPORT SYSTEM PERMEASE PROTEIN"/>
    <property type="match status" value="1"/>
</dbReference>
<feature type="transmembrane region" description="Helical" evidence="9">
    <location>
        <begin position="367"/>
        <end position="386"/>
    </location>
</feature>
<dbReference type="Gene3D" id="1.10.3470.10">
    <property type="entry name" value="ABC transporter involved in vitamin B12 uptake, BtuC"/>
    <property type="match status" value="1"/>
</dbReference>
<protein>
    <submittedName>
        <fullName evidence="10">Iron chelate uptake ABC transporter family permease subunit</fullName>
    </submittedName>
</protein>
<evidence type="ECO:0000256" key="7">
    <source>
        <dbReference type="ARBA" id="ARBA00023136"/>
    </source>
</evidence>
<accession>A0A6G9YLJ7</accession>
<evidence type="ECO:0000256" key="8">
    <source>
        <dbReference type="SAM" id="MobiDB-lite"/>
    </source>
</evidence>